<accession>A0A8S9FCK4</accession>
<name>A0A8S9FCK4_BRACR</name>
<evidence type="ECO:0000313" key="1">
    <source>
        <dbReference type="EMBL" id="KAF2530851.1"/>
    </source>
</evidence>
<dbReference type="AlphaFoldDB" id="A0A8S9FCK4"/>
<organism evidence="1">
    <name type="scientific">Brassica cretica</name>
    <name type="common">Mustard</name>
    <dbReference type="NCBI Taxonomy" id="69181"/>
    <lineage>
        <taxon>Eukaryota</taxon>
        <taxon>Viridiplantae</taxon>
        <taxon>Streptophyta</taxon>
        <taxon>Embryophyta</taxon>
        <taxon>Tracheophyta</taxon>
        <taxon>Spermatophyta</taxon>
        <taxon>Magnoliopsida</taxon>
        <taxon>eudicotyledons</taxon>
        <taxon>Gunneridae</taxon>
        <taxon>Pentapetalae</taxon>
        <taxon>rosids</taxon>
        <taxon>malvids</taxon>
        <taxon>Brassicales</taxon>
        <taxon>Brassicaceae</taxon>
        <taxon>Brassiceae</taxon>
        <taxon>Brassica</taxon>
    </lineage>
</organism>
<proteinExistence type="predicted"/>
<comment type="caution">
    <text evidence="1">The sequence shown here is derived from an EMBL/GenBank/DDBJ whole genome shotgun (WGS) entry which is preliminary data.</text>
</comment>
<dbReference type="EMBL" id="QGKY02002305">
    <property type="protein sequence ID" value="KAF2530851.1"/>
    <property type="molecule type" value="Genomic_DNA"/>
</dbReference>
<reference evidence="1" key="1">
    <citation type="submission" date="2019-12" db="EMBL/GenBank/DDBJ databases">
        <title>Genome sequencing and annotation of Brassica cretica.</title>
        <authorList>
            <person name="Studholme D.J."/>
            <person name="Sarris P.F."/>
        </authorList>
    </citation>
    <scope>NUCLEOTIDE SEQUENCE</scope>
    <source>
        <strain evidence="1">PFS-102/07</strain>
        <tissue evidence="1">Leaf</tissue>
    </source>
</reference>
<sequence>MINFPKPAKPVLHLPYLKDPGFTSNQPQEWQPGDLLSHSDAFQNILGSTMPHWIRRIPIKPKDQACINWPNRHHLREVFNQFSLVPPRAIYGNQDIILTIQNTSYTARRSSSSSYHAPANIGS</sequence>
<gene>
    <name evidence="1" type="ORF">F2Q70_00031150</name>
</gene>
<protein>
    <submittedName>
        <fullName evidence="1">Uncharacterized protein</fullName>
    </submittedName>
</protein>